<dbReference type="EMBL" id="CP006577">
    <property type="protein sequence ID" value="AIG97363.1"/>
    <property type="molecule type" value="Genomic_DNA"/>
</dbReference>
<reference evidence="1 2" key="1">
    <citation type="submission" date="2013-07" db="EMBL/GenBank/DDBJ databases">
        <title>Genome of Archaeoglobus fulgidus.</title>
        <authorList>
            <person name="Fiebig A."/>
            <person name="Birkeland N.-K."/>
        </authorList>
    </citation>
    <scope>NUCLEOTIDE SEQUENCE [LARGE SCALE GENOMIC DNA]</scope>
    <source>
        <strain evidence="1 2">DSM 8774</strain>
    </source>
</reference>
<sequence>MLKMNLIFGKLYKWDREKNALEVKKPWLEN</sequence>
<accession>A0A075WIF4</accession>
<protein>
    <submittedName>
        <fullName evidence="1">Uncharacterized protein</fullName>
    </submittedName>
</protein>
<dbReference type="Proteomes" id="UP000028501">
    <property type="component" value="Chromosome"/>
</dbReference>
<evidence type="ECO:0000313" key="1">
    <source>
        <dbReference type="EMBL" id="AIG97363.1"/>
    </source>
</evidence>
<evidence type="ECO:0000313" key="2">
    <source>
        <dbReference type="Proteomes" id="UP000028501"/>
    </source>
</evidence>
<name>A0A075WIF4_ARCFL</name>
<gene>
    <name evidence="1" type="ORF">AFULGI_00005550</name>
</gene>
<dbReference type="KEGG" id="afg:AFULGI_00005550"/>
<dbReference type="HOGENOM" id="CLU_3401493_0_0_2"/>
<proteinExistence type="predicted"/>
<dbReference type="AlphaFoldDB" id="A0A075WIF4"/>
<organism evidence="1 2">
    <name type="scientific">Archaeoglobus fulgidus DSM 8774</name>
    <dbReference type="NCBI Taxonomy" id="1344584"/>
    <lineage>
        <taxon>Archaea</taxon>
        <taxon>Methanobacteriati</taxon>
        <taxon>Methanobacteriota</taxon>
        <taxon>Archaeoglobi</taxon>
        <taxon>Archaeoglobales</taxon>
        <taxon>Archaeoglobaceae</taxon>
        <taxon>Archaeoglobus</taxon>
    </lineage>
</organism>